<dbReference type="Proteomes" id="UP000663848">
    <property type="component" value="Unassembled WGS sequence"/>
</dbReference>
<evidence type="ECO:0000313" key="1">
    <source>
        <dbReference type="EMBL" id="CAF5049632.1"/>
    </source>
</evidence>
<sequence>MIDCLSRRAAFEEAQQLIEQFERDHAPAITIY</sequence>
<dbReference type="EMBL" id="CAJOBR010050535">
    <property type="protein sequence ID" value="CAF5049632.1"/>
    <property type="molecule type" value="Genomic_DNA"/>
</dbReference>
<reference evidence="1" key="1">
    <citation type="submission" date="2021-02" db="EMBL/GenBank/DDBJ databases">
        <authorList>
            <person name="Nowell W R."/>
        </authorList>
    </citation>
    <scope>NUCLEOTIDE SEQUENCE</scope>
</reference>
<gene>
    <name evidence="1" type="ORF">QYT958_LOCUS41963</name>
</gene>
<evidence type="ECO:0000313" key="2">
    <source>
        <dbReference type="Proteomes" id="UP000663848"/>
    </source>
</evidence>
<feature type="non-terminal residue" evidence="1">
    <location>
        <position position="1"/>
    </location>
</feature>
<comment type="caution">
    <text evidence="1">The sequence shown here is derived from an EMBL/GenBank/DDBJ whole genome shotgun (WGS) entry which is preliminary data.</text>
</comment>
<dbReference type="AlphaFoldDB" id="A0A822CR61"/>
<accession>A0A822CR61</accession>
<organism evidence="1 2">
    <name type="scientific">Rotaria socialis</name>
    <dbReference type="NCBI Taxonomy" id="392032"/>
    <lineage>
        <taxon>Eukaryota</taxon>
        <taxon>Metazoa</taxon>
        <taxon>Spiralia</taxon>
        <taxon>Gnathifera</taxon>
        <taxon>Rotifera</taxon>
        <taxon>Eurotatoria</taxon>
        <taxon>Bdelloidea</taxon>
        <taxon>Philodinida</taxon>
        <taxon>Philodinidae</taxon>
        <taxon>Rotaria</taxon>
    </lineage>
</organism>
<protein>
    <submittedName>
        <fullName evidence="1">Uncharacterized protein</fullName>
    </submittedName>
</protein>
<name>A0A822CR61_9BILA</name>
<proteinExistence type="predicted"/>